<reference evidence="3" key="1">
    <citation type="submission" date="2018-05" db="EMBL/GenBank/DDBJ databases">
        <authorList>
            <person name="Lanie J.A."/>
            <person name="Ng W.-L."/>
            <person name="Kazmierczak K.M."/>
            <person name="Andrzejewski T.M."/>
            <person name="Davidsen T.M."/>
            <person name="Wayne K.J."/>
            <person name="Tettelin H."/>
            <person name="Glass J.I."/>
            <person name="Rusch D."/>
            <person name="Podicherti R."/>
            <person name="Tsui H.-C.T."/>
            <person name="Winkler M.E."/>
        </authorList>
    </citation>
    <scope>NUCLEOTIDE SEQUENCE</scope>
</reference>
<dbReference type="InterPro" id="IPR002933">
    <property type="entry name" value="Peptidase_M20"/>
</dbReference>
<evidence type="ECO:0000313" key="3">
    <source>
        <dbReference type="EMBL" id="SVC13158.1"/>
    </source>
</evidence>
<dbReference type="InterPro" id="IPR001261">
    <property type="entry name" value="ArgE/DapE_CS"/>
</dbReference>
<dbReference type="GO" id="GO:0016787">
    <property type="term" value="F:hydrolase activity"/>
    <property type="evidence" value="ECO:0007669"/>
    <property type="project" value="UniProtKB-KW"/>
</dbReference>
<dbReference type="AlphaFoldDB" id="A0A382JN07"/>
<name>A0A382JN07_9ZZZZ</name>
<protein>
    <recommendedName>
        <fullName evidence="4">Peptidase M20 dimerisation domain-containing protein</fullName>
    </recommendedName>
</protein>
<dbReference type="SUPFAM" id="SSF53187">
    <property type="entry name" value="Zn-dependent exopeptidases"/>
    <property type="match status" value="1"/>
</dbReference>
<dbReference type="EMBL" id="UINC01075205">
    <property type="protein sequence ID" value="SVC13158.1"/>
    <property type="molecule type" value="Genomic_DNA"/>
</dbReference>
<feature type="non-terminal residue" evidence="3">
    <location>
        <position position="120"/>
    </location>
</feature>
<dbReference type="Gene3D" id="3.40.630.10">
    <property type="entry name" value="Zn peptidases"/>
    <property type="match status" value="1"/>
</dbReference>
<dbReference type="InterPro" id="IPR050072">
    <property type="entry name" value="Peptidase_M20A"/>
</dbReference>
<dbReference type="PROSITE" id="PS00758">
    <property type="entry name" value="ARGE_DAPE_CPG2_1"/>
    <property type="match status" value="1"/>
</dbReference>
<keyword evidence="1" id="KW-0378">Hydrolase</keyword>
<evidence type="ECO:0000256" key="2">
    <source>
        <dbReference type="ARBA" id="ARBA00022833"/>
    </source>
</evidence>
<evidence type="ECO:0008006" key="4">
    <source>
        <dbReference type="Google" id="ProtNLM"/>
    </source>
</evidence>
<dbReference type="Pfam" id="PF01546">
    <property type="entry name" value="Peptidase_M20"/>
    <property type="match status" value="1"/>
</dbReference>
<organism evidence="3">
    <name type="scientific">marine metagenome</name>
    <dbReference type="NCBI Taxonomy" id="408172"/>
    <lineage>
        <taxon>unclassified sequences</taxon>
        <taxon>metagenomes</taxon>
        <taxon>ecological metagenomes</taxon>
    </lineage>
</organism>
<keyword evidence="2" id="KW-0862">Zinc</keyword>
<dbReference type="PANTHER" id="PTHR43808:SF8">
    <property type="entry name" value="PEPTIDASE M20 DIMERISATION DOMAIN-CONTAINING PROTEIN"/>
    <property type="match status" value="1"/>
</dbReference>
<accession>A0A382JN07</accession>
<dbReference type="PANTHER" id="PTHR43808">
    <property type="entry name" value="ACETYLORNITHINE DEACETYLASE"/>
    <property type="match status" value="1"/>
</dbReference>
<evidence type="ECO:0000256" key="1">
    <source>
        <dbReference type="ARBA" id="ARBA00022801"/>
    </source>
</evidence>
<sequence>MTDHEEAVCRLQEMLRFDTTNPPGNELALATHLAASLQAEGLQAEVLESAPDRASLAVRLRGDGSERPLLMMSHLDVVPAEPSRWSHPPFAGQISDGILYGRGAIDSKLTAAVHLQVLLM</sequence>
<proteinExistence type="predicted"/>
<gene>
    <name evidence="3" type="ORF">METZ01_LOCUS266012</name>
</gene>